<reference evidence="1" key="1">
    <citation type="submission" date="2019-03" db="EMBL/GenBank/DDBJ databases">
        <title>Lake Tanganyika Metagenome-Assembled Genomes (MAGs).</title>
        <authorList>
            <person name="Tran P."/>
        </authorList>
    </citation>
    <scope>NUCLEOTIDE SEQUENCE</scope>
    <source>
        <strain evidence="1">K_DeepCast_150m_m2_040</strain>
    </source>
</reference>
<dbReference type="CDD" id="cd16377">
    <property type="entry name" value="23S_rRNA_IVP_like"/>
    <property type="match status" value="1"/>
</dbReference>
<dbReference type="NCBIfam" id="TIGR02436">
    <property type="entry name" value="four helix bundle protein"/>
    <property type="match status" value="1"/>
</dbReference>
<dbReference type="SUPFAM" id="SSF158446">
    <property type="entry name" value="IVS-encoded protein-like"/>
    <property type="match status" value="1"/>
</dbReference>
<dbReference type="InterPro" id="IPR036583">
    <property type="entry name" value="23S_rRNA_IVS_sf"/>
</dbReference>
<accession>A0A937XDD8</accession>
<evidence type="ECO:0000313" key="1">
    <source>
        <dbReference type="EMBL" id="MBM3330967.1"/>
    </source>
</evidence>
<dbReference type="EMBL" id="VGIR01000015">
    <property type="protein sequence ID" value="MBM3330967.1"/>
    <property type="molecule type" value="Genomic_DNA"/>
</dbReference>
<proteinExistence type="predicted"/>
<dbReference type="Proteomes" id="UP000779900">
    <property type="component" value="Unassembled WGS sequence"/>
</dbReference>
<dbReference type="InterPro" id="IPR012657">
    <property type="entry name" value="23S_rRNA-intervening_sequence"/>
</dbReference>
<organism evidence="1 2">
    <name type="scientific">candidate division WOR-3 bacterium</name>
    <dbReference type="NCBI Taxonomy" id="2052148"/>
    <lineage>
        <taxon>Bacteria</taxon>
        <taxon>Bacteria division WOR-3</taxon>
    </lineage>
</organism>
<dbReference type="PANTHER" id="PTHR38471:SF2">
    <property type="entry name" value="FOUR HELIX BUNDLE PROTEIN"/>
    <property type="match status" value="1"/>
</dbReference>
<dbReference type="Gene3D" id="1.20.1440.60">
    <property type="entry name" value="23S rRNA-intervening sequence"/>
    <property type="match status" value="1"/>
</dbReference>
<protein>
    <submittedName>
        <fullName evidence="1">Four helix bundle protein</fullName>
    </submittedName>
</protein>
<dbReference type="AlphaFoldDB" id="A0A937XDD8"/>
<dbReference type="Pfam" id="PF05635">
    <property type="entry name" value="23S_rRNA_IVP"/>
    <property type="match status" value="1"/>
</dbReference>
<sequence>MADRTQVRTYQDLTAWQKAFNLCADVYQATKRFPRSEVYGLAGQMQRAAVSIPSNIAEGFGRRTTADFLRSLYIAYGSICELQTQALLTTKLCYLSDKESAPLLQSIGDTERLTKALIRALERKLSSPSST</sequence>
<dbReference type="PANTHER" id="PTHR38471">
    <property type="entry name" value="FOUR HELIX BUNDLE PROTEIN"/>
    <property type="match status" value="1"/>
</dbReference>
<comment type="caution">
    <text evidence="1">The sequence shown here is derived from an EMBL/GenBank/DDBJ whole genome shotgun (WGS) entry which is preliminary data.</text>
</comment>
<gene>
    <name evidence="1" type="ORF">FJY68_03840</name>
</gene>
<name>A0A937XDD8_UNCW3</name>
<evidence type="ECO:0000313" key="2">
    <source>
        <dbReference type="Proteomes" id="UP000779900"/>
    </source>
</evidence>